<dbReference type="PROSITE" id="PS50238">
    <property type="entry name" value="RHOGAP"/>
    <property type="match status" value="1"/>
</dbReference>
<dbReference type="Proteomes" id="UP000053780">
    <property type="component" value="Unassembled WGS sequence"/>
</dbReference>
<accession>T0L2M0</accession>
<dbReference type="GO" id="GO:0007165">
    <property type="term" value="P:signal transduction"/>
    <property type="evidence" value="ECO:0007669"/>
    <property type="project" value="InterPro"/>
</dbReference>
<dbReference type="VEuPathDB" id="MicrosporidiaDB:NAPIS_ORF00646"/>
<name>T0L2M0_9MICR</name>
<dbReference type="SUPFAM" id="SSF48350">
    <property type="entry name" value="GTPase activation domain, GAP"/>
    <property type="match status" value="1"/>
</dbReference>
<dbReference type="EMBL" id="KE647090">
    <property type="protein sequence ID" value="EQB61797.1"/>
    <property type="molecule type" value="Genomic_DNA"/>
</dbReference>
<dbReference type="InterPro" id="IPR000198">
    <property type="entry name" value="RhoGAP_dom"/>
</dbReference>
<dbReference type="CDD" id="cd00159">
    <property type="entry name" value="RhoGAP"/>
    <property type="match status" value="1"/>
</dbReference>
<dbReference type="HOGENOM" id="CLU_970090_0_0_1"/>
<keyword evidence="3" id="KW-1185">Reference proteome</keyword>
<gene>
    <name evidence="2" type="ORF">NAPIS_ORF00646</name>
</gene>
<protein>
    <submittedName>
        <fullName evidence="2">Lrg1-like protein</fullName>
    </submittedName>
</protein>
<organism evidence="2 3">
    <name type="scientific">Vairimorpha apis BRL 01</name>
    <dbReference type="NCBI Taxonomy" id="1037528"/>
    <lineage>
        <taxon>Eukaryota</taxon>
        <taxon>Fungi</taxon>
        <taxon>Fungi incertae sedis</taxon>
        <taxon>Microsporidia</taxon>
        <taxon>Nosematidae</taxon>
        <taxon>Vairimorpha</taxon>
    </lineage>
</organism>
<dbReference type="SMART" id="SM00324">
    <property type="entry name" value="RhoGAP"/>
    <property type="match status" value="1"/>
</dbReference>
<evidence type="ECO:0000313" key="2">
    <source>
        <dbReference type="EMBL" id="EQB61797.1"/>
    </source>
</evidence>
<evidence type="ECO:0000259" key="1">
    <source>
        <dbReference type="PROSITE" id="PS50238"/>
    </source>
</evidence>
<dbReference type="Gene3D" id="1.10.555.10">
    <property type="entry name" value="Rho GTPase activation protein"/>
    <property type="match status" value="1"/>
</dbReference>
<dbReference type="InterPro" id="IPR008936">
    <property type="entry name" value="Rho_GTPase_activation_prot"/>
</dbReference>
<evidence type="ECO:0000313" key="3">
    <source>
        <dbReference type="Proteomes" id="UP000053780"/>
    </source>
</evidence>
<dbReference type="OrthoDB" id="20689at2759"/>
<reference evidence="2 3" key="1">
    <citation type="journal article" date="2013" name="BMC Genomics">
        <title>Genome sequencing and comparative genomics of honey bee microsporidia, Nosema apis reveal novel insights into host-parasite interactions.</title>
        <authorList>
            <person name="Chen Yp."/>
            <person name="Pettis J.S."/>
            <person name="Zhao Y."/>
            <person name="Liu X."/>
            <person name="Tallon L.J."/>
            <person name="Sadzewicz L.D."/>
            <person name="Li R."/>
            <person name="Zheng H."/>
            <person name="Huang S."/>
            <person name="Zhang X."/>
            <person name="Hamilton M.C."/>
            <person name="Pernal S.F."/>
            <person name="Melathopoulos A.P."/>
            <person name="Yan X."/>
            <person name="Evans J.D."/>
        </authorList>
    </citation>
    <scope>NUCLEOTIDE SEQUENCE [LARGE SCALE GENOMIC DNA]</scope>
    <source>
        <strain evidence="2 3">BRL 01</strain>
    </source>
</reference>
<dbReference type="AlphaFoldDB" id="T0L2M0"/>
<dbReference type="Pfam" id="PF00620">
    <property type="entry name" value="RhoGAP"/>
    <property type="match status" value="1"/>
</dbReference>
<proteinExistence type="predicted"/>
<feature type="domain" description="Rho-GAP" evidence="1">
    <location>
        <begin position="74"/>
        <end position="269"/>
    </location>
</feature>
<sequence length="279" mass="33059">MFKEKFPTVNDLDDKESIEYKNNYYKDHVNIIRTYLTNLDLQILNHTFIGKLFSCNKYDAKMNSELWVYTDLRYGLKSIFVPIDFFTLTETVLSLDCEVCGIFRVKNSVTTVEECISMLEEEIKNRTNFEDIRNRLAENFSVIDLTTAFKALVRNYEYSVIPDNFIDLIYKMGDIESKYDRMIVFHYFFVSLPKFNRYLLEATIYFLYLIHDIATKNGKDYNNNMNMEGISTVMMPNLLLKDIKNVSLNKVPILVKFMKEFILNFPLIVKLNPNYNNFK</sequence>